<proteinExistence type="predicted"/>
<dbReference type="EMBL" id="CP157947">
    <property type="protein sequence ID" value="XBS71987.1"/>
    <property type="molecule type" value="Genomic_DNA"/>
</dbReference>
<dbReference type="InterPro" id="IPR037891">
    <property type="entry name" value="Cdil-like_sf"/>
</dbReference>
<protein>
    <submittedName>
        <fullName evidence="2">Contact-dependent growth inhibition system immunity protein</fullName>
    </submittedName>
</protein>
<dbReference type="SUPFAM" id="SSF160207">
    <property type="entry name" value="NMB0488-like"/>
    <property type="match status" value="1"/>
</dbReference>
<feature type="region of interest" description="Disordered" evidence="1">
    <location>
        <begin position="1"/>
        <end position="38"/>
    </location>
</feature>
<sequence length="56" mass="5984">MASTRERLRISPSQHEKRDAWSGDGLTDADDPVLPADSSPAEIGAALRLAFSRCTG</sequence>
<evidence type="ECO:0000256" key="1">
    <source>
        <dbReference type="SAM" id="MobiDB-lite"/>
    </source>
</evidence>
<gene>
    <name evidence="2" type="ORF">ABK905_22625</name>
</gene>
<dbReference type="InterPro" id="IPR009888">
    <property type="entry name" value="CdiI_Proteobact"/>
</dbReference>
<organism evidence="2">
    <name type="scientific">Acerihabitans sp. KWT182</name>
    <dbReference type="NCBI Taxonomy" id="3157919"/>
    <lineage>
        <taxon>Bacteria</taxon>
        <taxon>Pseudomonadati</taxon>
        <taxon>Pseudomonadota</taxon>
        <taxon>Gammaproteobacteria</taxon>
        <taxon>Enterobacterales</taxon>
        <taxon>Pectobacteriaceae</taxon>
        <taxon>Acerihabitans</taxon>
    </lineage>
</organism>
<dbReference type="AlphaFoldDB" id="A0AAU7QGD0"/>
<accession>A0AAU7QGD0</accession>
<evidence type="ECO:0000313" key="2">
    <source>
        <dbReference type="EMBL" id="XBS71987.1"/>
    </source>
</evidence>
<reference evidence="2" key="1">
    <citation type="submission" date="2024-06" db="EMBL/GenBank/DDBJ databases">
        <authorList>
            <person name="Coelho C."/>
            <person name="Bento M."/>
            <person name="Garcia E."/>
            <person name="Camelo A."/>
            <person name="Brandao I."/>
            <person name="Espirito Santo C."/>
            <person name="Trovao J."/>
            <person name="Verissimo A."/>
            <person name="Costa J."/>
            <person name="Tiago I."/>
        </authorList>
    </citation>
    <scope>NUCLEOTIDE SEQUENCE</scope>
    <source>
        <strain evidence="2">KWT182</strain>
    </source>
</reference>
<dbReference type="Pfam" id="PF07262">
    <property type="entry name" value="CdiI"/>
    <property type="match status" value="1"/>
</dbReference>
<dbReference type="Gene3D" id="3.40.1590.10">
    <property type="entry name" value="NMB0488-like"/>
    <property type="match status" value="1"/>
</dbReference>
<name>A0AAU7QGD0_9GAMM</name>
<feature type="compositionally biased region" description="Basic and acidic residues" evidence="1">
    <location>
        <begin position="1"/>
        <end position="21"/>
    </location>
</feature>